<feature type="compositionally biased region" description="Low complexity" evidence="2">
    <location>
        <begin position="507"/>
        <end position="519"/>
    </location>
</feature>
<comment type="similarity">
    <text evidence="1">Belongs to the GARIN family.</text>
</comment>
<feature type="region of interest" description="Disordered" evidence="2">
    <location>
        <begin position="430"/>
        <end position="637"/>
    </location>
</feature>
<dbReference type="RefSeq" id="XP_070489547.1">
    <property type="nucleotide sequence ID" value="XM_070633446.1"/>
</dbReference>
<protein>
    <submittedName>
        <fullName evidence="5">Golgi-associated RAB2 interactor protein 5B</fullName>
    </submittedName>
</protein>
<accession>A0ABM4QJE2</accession>
<reference evidence="5" key="1">
    <citation type="submission" date="2025-08" db="UniProtKB">
        <authorList>
            <consortium name="RefSeq"/>
        </authorList>
    </citation>
    <scope>IDENTIFICATION</scope>
    <source>
        <tissue evidence="5">Blood</tissue>
    </source>
</reference>
<dbReference type="PANTHER" id="PTHR22574">
    <property type="match status" value="1"/>
</dbReference>
<organism evidence="4 5">
    <name type="scientific">Equus przewalskii</name>
    <name type="common">Przewalski's horse</name>
    <name type="synonym">Equus caballus przewalskii</name>
    <dbReference type="NCBI Taxonomy" id="9798"/>
    <lineage>
        <taxon>Eukaryota</taxon>
        <taxon>Metazoa</taxon>
        <taxon>Chordata</taxon>
        <taxon>Craniata</taxon>
        <taxon>Vertebrata</taxon>
        <taxon>Euteleostomi</taxon>
        <taxon>Mammalia</taxon>
        <taxon>Eutheria</taxon>
        <taxon>Laurasiatheria</taxon>
        <taxon>Perissodactyla</taxon>
        <taxon>Equidae</taxon>
        <taxon>Equus</taxon>
    </lineage>
</organism>
<dbReference type="Pfam" id="PF12480">
    <property type="entry name" value="GARIL_Rab2_bd"/>
    <property type="match status" value="1"/>
</dbReference>
<feature type="region of interest" description="Disordered" evidence="2">
    <location>
        <begin position="825"/>
        <end position="969"/>
    </location>
</feature>
<evidence type="ECO:0000313" key="5">
    <source>
        <dbReference type="RefSeq" id="XP_070489547.1"/>
    </source>
</evidence>
<evidence type="ECO:0000256" key="1">
    <source>
        <dbReference type="ARBA" id="ARBA00038379"/>
    </source>
</evidence>
<dbReference type="Proteomes" id="UP001652662">
    <property type="component" value="Chromosome 9"/>
</dbReference>
<sequence>MNRLWNIRRMEPFQGPAKWVPTLGELQKTLQKGEYMPLRPLPMFESNFVQVTSRGAPAYVHHRANLLTMGVAASLPGLLLPDLLLIAQPPEGRECSNLVLTRMIPLDLVHIYIHDLSAWRLKLRLVTGRYYYLELNAPDKEVGFLFDRWIRLIHLLRGPATTWAPRPLHVPPTDLAHAAPPASTWRLQDEPYSKRLVTIVEPAFPYKTLTSQRQKKAKALKRKFKSQAVGDSVPLIWSQLEHADTRKKSTEKRSQPAICGDRAHTEIQVSEKPSITIRTIFSIISDSVNHTQSSSKGCSPASDAAMVLGGLVETPSHCISADSPDISLLGSYDHLDVLWKQGIDALMDPESSTLSSSSLCPAVYPPAFYLSAPYSSFPRHNEKARPPGTMQRLWPPSSQKTPSVPATSWKAPFILDQSQKVSAVHAPLQKISTLPGPPRKAPALPAAPQKGPAAPAAPQKGPAAPAAPQKAPVVPAAPQKAPVVPAAPQKAPAAPAAPQKAPPAPAAPQKAPAAPAAPQKAPPAPAAPQKAPAAPAAPQKAPAAPAAPHKAPAVPAAPQKAPAAPAAPQKAPAIPAPSWKAPPLSAIPQKAPVIPAPSRKAPPALSVPPKAVPHAVPNRKSLFQPTPSQKARTPPTQYQMPLDPANLGMMPMGSDGRDVLAKGKHEGKPEPVVLVGTQETNVVELKTQKISMELPFTTTKKKSEEVLISKAQEITLDGLKGKGKLEDKVHRKKEEIFLDMPGLKSKEVGQQKKWVKTKEVAIEGAPEEHSRPFPVEGLALAKMMIMASSKEAPLTPAATVGLPSWLPTPQVSAMSTMDTAALSNSQVSLPEGTPVAVKEPPQLGPWAKRSTRLWVEENTRPWAKGSTPPGAKRSAPPGTKQSARPWTEVQAEAQAQDLPQDPRGPSKVPPRSKHASFSRKLDPVSQAPIPLPSSRWEDIPQSPISLSPISKMEARVSQQPKGVSQEPTRMPYQCPVAKTALFSEILLPTLLELENMRDTATKVEKIKEEQEAFNPSPSTQFSAP</sequence>
<dbReference type="PANTHER" id="PTHR22574:SF12">
    <property type="entry name" value="GOLGI-ASSOCIATED RAB2 INTERACTOR PROTEIN 5B"/>
    <property type="match status" value="1"/>
</dbReference>
<feature type="compositionally biased region" description="Polar residues" evidence="2">
    <location>
        <begin position="621"/>
        <end position="637"/>
    </location>
</feature>
<keyword evidence="4" id="KW-1185">Reference proteome</keyword>
<evidence type="ECO:0000256" key="2">
    <source>
        <dbReference type="SAM" id="MobiDB-lite"/>
    </source>
</evidence>
<feature type="compositionally biased region" description="Low complexity" evidence="2">
    <location>
        <begin position="527"/>
        <end position="577"/>
    </location>
</feature>
<gene>
    <name evidence="5" type="primary">GARIN5B</name>
</gene>
<feature type="compositionally biased region" description="Low complexity" evidence="2">
    <location>
        <begin position="939"/>
        <end position="950"/>
    </location>
</feature>
<feature type="compositionally biased region" description="Polar residues" evidence="2">
    <location>
        <begin position="956"/>
        <end position="967"/>
    </location>
</feature>
<name>A0ABM4QJE2_EQUPR</name>
<evidence type="ECO:0000259" key="3">
    <source>
        <dbReference type="Pfam" id="PF12480"/>
    </source>
</evidence>
<dbReference type="GeneID" id="103562870"/>
<feature type="compositionally biased region" description="Polar residues" evidence="2">
    <location>
        <begin position="396"/>
        <end position="405"/>
    </location>
</feature>
<feature type="region of interest" description="Disordered" evidence="2">
    <location>
        <begin position="379"/>
        <end position="405"/>
    </location>
</feature>
<evidence type="ECO:0000313" key="4">
    <source>
        <dbReference type="Proteomes" id="UP001652662"/>
    </source>
</evidence>
<feature type="compositionally biased region" description="Low complexity" evidence="2">
    <location>
        <begin position="441"/>
        <end position="499"/>
    </location>
</feature>
<proteinExistence type="inferred from homology"/>
<feature type="domain" description="Golgi associated RAB2 interactor protein-like Rab2B-binding" evidence="3">
    <location>
        <begin position="98"/>
        <end position="166"/>
    </location>
</feature>
<dbReference type="InterPro" id="IPR022168">
    <property type="entry name" value="GARIL-like_Rab2B-bd"/>
</dbReference>